<dbReference type="InterPro" id="IPR001173">
    <property type="entry name" value="Glyco_trans_2-like"/>
</dbReference>
<sequence>MIARRVRMTGGMRSVVHRAYAIYREDGMSGLGRRMRRLGRSAVDAWASREGYLQWIARHDTLDDAARAAMVKRIEGERGWPTLSIVMPTFNPKPEWLAQAIDSVRAQLYPYWELCIADDASTDPAIRPLLEQYAAYDARIKVVFREQNGHICAASNSALALVSSDWVVLLDHDDMLPEHALYCVADAILACPSARLIYSDEDKIDETGRRHDPYFKCDWNIDLFYSHNMFSHLGVYHKSLVDEVGGFREGLEGSQDHDLALRCLEVSGDGAVHHIPRVLYHWRVHSGSTAQSVAAKPYVALAGERALNEHFARTGVAASAEWIGHGYRVSYALPKTLPLVSLIVPTRNGLKLLRQCIGSIHARTDYPNYEILIVDNGSNDPETLRYFDAFAADSRVRVIRDDRPFNYSALNNAAVREARGELVGLVNNDIEVIAREWLGEMVSLALQPGVGAVGAKLLFPDDTIQHAGVVTGVGGVAGHVYKHAARNANGYFGRARLISSYSAVTAACLLIRKSVYLEVGGLNEQDLTVAFNDVDFCLRVRDAGYRNVWTPYAELYHHESATRGYEDNPEKRARFAKEIAYMERRWGSALRNDPAYNPNLTLERDDFGLSTMPRVPPLV</sequence>
<dbReference type="Pfam" id="PF00535">
    <property type="entry name" value="Glycos_transf_2"/>
    <property type="match status" value="2"/>
</dbReference>
<dbReference type="EMBL" id="JTDB02000002">
    <property type="protein sequence ID" value="NLP61658.1"/>
    <property type="molecule type" value="Genomic_DNA"/>
</dbReference>
<protein>
    <submittedName>
        <fullName evidence="2">Glycosyltransferase family 2 protein</fullName>
    </submittedName>
</protein>
<comment type="caution">
    <text evidence="2">The sequence shown here is derived from an EMBL/GenBank/DDBJ whole genome shotgun (WGS) entry which is preliminary data.</text>
</comment>
<dbReference type="Proteomes" id="UP000030460">
    <property type="component" value="Unassembled WGS sequence"/>
</dbReference>
<feature type="domain" description="Glycosyltransferase 2-like" evidence="1">
    <location>
        <begin position="341"/>
        <end position="461"/>
    </location>
</feature>
<dbReference type="InterPro" id="IPR029044">
    <property type="entry name" value="Nucleotide-diphossugar_trans"/>
</dbReference>
<evidence type="ECO:0000313" key="3">
    <source>
        <dbReference type="Proteomes" id="UP000030460"/>
    </source>
</evidence>
<organism evidence="2 3">
    <name type="scientific">Paraburkholderia sacchari</name>
    <dbReference type="NCBI Taxonomy" id="159450"/>
    <lineage>
        <taxon>Bacteria</taxon>
        <taxon>Pseudomonadati</taxon>
        <taxon>Pseudomonadota</taxon>
        <taxon>Betaproteobacteria</taxon>
        <taxon>Burkholderiales</taxon>
        <taxon>Burkholderiaceae</taxon>
        <taxon>Paraburkholderia</taxon>
    </lineage>
</organism>
<name>A0A8T6ZAC8_9BURK</name>
<dbReference type="PANTHER" id="PTHR43179:SF7">
    <property type="entry name" value="RHAMNOSYLTRANSFERASE WBBL"/>
    <property type="match status" value="1"/>
</dbReference>
<proteinExistence type="predicted"/>
<dbReference type="PANTHER" id="PTHR43179">
    <property type="entry name" value="RHAMNOSYLTRANSFERASE WBBL"/>
    <property type="match status" value="1"/>
</dbReference>
<evidence type="ECO:0000313" key="2">
    <source>
        <dbReference type="EMBL" id="NLP61658.1"/>
    </source>
</evidence>
<dbReference type="CDD" id="cd04184">
    <property type="entry name" value="GT2_RfbC_Mx_like"/>
    <property type="match status" value="1"/>
</dbReference>
<dbReference type="OrthoDB" id="9816564at2"/>
<dbReference type="SUPFAM" id="SSF53448">
    <property type="entry name" value="Nucleotide-diphospho-sugar transferases"/>
    <property type="match status" value="2"/>
</dbReference>
<evidence type="ECO:0000259" key="1">
    <source>
        <dbReference type="Pfam" id="PF00535"/>
    </source>
</evidence>
<gene>
    <name evidence="2" type="ORF">NH14_010870</name>
</gene>
<dbReference type="Gene3D" id="3.90.550.10">
    <property type="entry name" value="Spore Coat Polysaccharide Biosynthesis Protein SpsA, Chain A"/>
    <property type="match status" value="2"/>
</dbReference>
<reference evidence="2" key="2">
    <citation type="submission" date="2020-04" db="EMBL/GenBank/DDBJ databases">
        <authorList>
            <person name="Alexandrino P."/>
            <person name="Mendonca T."/>
            <person name="Guaman L."/>
            <person name="Cherix J."/>
            <person name="Lozano-Sakalauskas G."/>
            <person name="Fujita A."/>
            <person name="Filho E.R."/>
            <person name="Long P."/>
            <person name="Padilla G."/>
            <person name="Taciro M.K."/>
            <person name="Gomez J.G."/>
            <person name="Silva L.F."/>
            <person name="Torres M."/>
        </authorList>
    </citation>
    <scope>NUCLEOTIDE SEQUENCE</scope>
    <source>
        <strain evidence="2">LMG 19450</strain>
    </source>
</reference>
<keyword evidence="3" id="KW-1185">Reference proteome</keyword>
<reference evidence="2" key="1">
    <citation type="journal article" date="2015" name="Genome Announc.">
        <title>Draft Genome Sequence of the Polyhydroxyalkanoate-Producing Bacterium Burkholderia sacchari LMG 19450 Isolated from Brazilian Sugarcane Plantation Soil.</title>
        <authorList>
            <person name="Alexandrino P.M."/>
            <person name="Mendonca T.T."/>
            <person name="Guaman Bautista L.P."/>
            <person name="Cherix J."/>
            <person name="Lozano-Sakalauskas G.C."/>
            <person name="Fujita A."/>
            <person name="Ramos Filho E."/>
            <person name="Long P."/>
            <person name="Padilla G."/>
            <person name="Taciro M.K."/>
            <person name="Gomez J.G."/>
            <person name="Silva L.F."/>
        </authorList>
    </citation>
    <scope>NUCLEOTIDE SEQUENCE</scope>
    <source>
        <strain evidence="2">LMG 19450</strain>
    </source>
</reference>
<accession>A0A8T6ZAC8</accession>
<dbReference type="CDD" id="cd04186">
    <property type="entry name" value="GT_2_like_c"/>
    <property type="match status" value="1"/>
</dbReference>
<dbReference type="GO" id="GO:0016757">
    <property type="term" value="F:glycosyltransferase activity"/>
    <property type="evidence" value="ECO:0007669"/>
    <property type="project" value="UniProtKB-KW"/>
</dbReference>
<dbReference type="AlphaFoldDB" id="A0A8T6ZAC8"/>
<feature type="domain" description="Glycosyltransferase 2-like" evidence="1">
    <location>
        <begin position="84"/>
        <end position="240"/>
    </location>
</feature>